<dbReference type="PATRIC" id="fig|903983.4.peg.713"/>
<proteinExistence type="predicted"/>
<evidence type="ECO:0000313" key="1">
    <source>
        <dbReference type="EMBL" id="OEG14657.1"/>
    </source>
</evidence>
<dbReference type="NCBIfam" id="TIGR01549">
    <property type="entry name" value="HAD-SF-IA-v1"/>
    <property type="match status" value="1"/>
</dbReference>
<dbReference type="InterPro" id="IPR006439">
    <property type="entry name" value="HAD-SF_hydro_IA"/>
</dbReference>
<protein>
    <submittedName>
        <fullName evidence="1">Hydrolase</fullName>
    </submittedName>
</protein>
<sequence>MLYKTILFDLDGTITDSGEGIIHSVVYALKKMDLKVPKQTELYSFIGPPLNESFKKMYRLDTQSTEQAVEYYRDYYKEKGMYENRVYKGVTELLEALTKAGCRLYIATSKPEVYAKKILDHFGLASYFKGVYGASLNGERSKKGDVIHYALDEAKITNLKETVMIGDRSHDIEGAKENELASIGVLYGFGDAAELEAAGASIIVKTPREIENIIIKS</sequence>
<dbReference type="InterPro" id="IPR036412">
    <property type="entry name" value="HAD-like_sf"/>
</dbReference>
<dbReference type="GO" id="GO:0016787">
    <property type="term" value="F:hydrolase activity"/>
    <property type="evidence" value="ECO:0007669"/>
    <property type="project" value="UniProtKB-KW"/>
</dbReference>
<dbReference type="PANTHER" id="PTHR43434">
    <property type="entry name" value="PHOSPHOGLYCOLATE PHOSPHATASE"/>
    <property type="match status" value="1"/>
</dbReference>
<dbReference type="InterPro" id="IPR041492">
    <property type="entry name" value="HAD_2"/>
</dbReference>
<accession>A0A1E5GPN2</accession>
<dbReference type="InterPro" id="IPR023214">
    <property type="entry name" value="HAD_sf"/>
</dbReference>
<dbReference type="GO" id="GO:0005829">
    <property type="term" value="C:cytosol"/>
    <property type="evidence" value="ECO:0007669"/>
    <property type="project" value="TreeGrafter"/>
</dbReference>
<dbReference type="SFLD" id="SFLDG01135">
    <property type="entry name" value="C1.5.6:_HAD__Beta-PGM__Phospha"/>
    <property type="match status" value="1"/>
</dbReference>
<keyword evidence="1" id="KW-0378">Hydrolase</keyword>
<comment type="caution">
    <text evidence="1">The sequence shown here is derived from an EMBL/GenBank/DDBJ whole genome shotgun (WGS) entry which is preliminary data.</text>
</comment>
<dbReference type="STRING" id="903983.BCR23_12545"/>
<dbReference type="InterPro" id="IPR023198">
    <property type="entry name" value="PGP-like_dom2"/>
</dbReference>
<dbReference type="Pfam" id="PF13419">
    <property type="entry name" value="HAD_2"/>
    <property type="match status" value="1"/>
</dbReference>
<keyword evidence="2" id="KW-1185">Reference proteome</keyword>
<dbReference type="Gene3D" id="3.40.50.1000">
    <property type="entry name" value="HAD superfamily/HAD-like"/>
    <property type="match status" value="1"/>
</dbReference>
<dbReference type="EMBL" id="MIKB01000019">
    <property type="protein sequence ID" value="OEG14657.1"/>
    <property type="molecule type" value="Genomic_DNA"/>
</dbReference>
<dbReference type="PANTHER" id="PTHR43434:SF20">
    <property type="entry name" value="5'-NUCLEOTIDASE"/>
    <property type="match status" value="1"/>
</dbReference>
<evidence type="ECO:0000313" key="2">
    <source>
        <dbReference type="Proteomes" id="UP000094764"/>
    </source>
</evidence>
<name>A0A1E5GPN2_9ENTE</name>
<dbReference type="SUPFAM" id="SSF56784">
    <property type="entry name" value="HAD-like"/>
    <property type="match status" value="1"/>
</dbReference>
<dbReference type="Gene3D" id="1.10.150.240">
    <property type="entry name" value="Putative phosphatase, domain 2"/>
    <property type="match status" value="1"/>
</dbReference>
<dbReference type="CDD" id="cd04302">
    <property type="entry name" value="HAD_5NT"/>
    <property type="match status" value="1"/>
</dbReference>
<dbReference type="InterPro" id="IPR050155">
    <property type="entry name" value="HAD-like_hydrolase_sf"/>
</dbReference>
<dbReference type="RefSeq" id="WP_069636144.1">
    <property type="nucleotide sequence ID" value="NZ_JXKZ01000013.1"/>
</dbReference>
<dbReference type="FunFam" id="3.40.50.1000:FF:000022">
    <property type="entry name" value="Phosphoglycolate phosphatase"/>
    <property type="match status" value="1"/>
</dbReference>
<reference evidence="2" key="1">
    <citation type="submission" date="2016-09" db="EMBL/GenBank/DDBJ databases">
        <authorList>
            <person name="Gulvik C.A."/>
        </authorList>
    </citation>
    <scope>NUCLEOTIDE SEQUENCE [LARGE SCALE GENOMIC DNA]</scope>
    <source>
        <strain evidence="2">LMG 26306</strain>
    </source>
</reference>
<dbReference type="SFLD" id="SFLDS00003">
    <property type="entry name" value="Haloacid_Dehalogenase"/>
    <property type="match status" value="1"/>
</dbReference>
<dbReference type="Proteomes" id="UP000094764">
    <property type="component" value="Unassembled WGS sequence"/>
</dbReference>
<dbReference type="GO" id="GO:0004713">
    <property type="term" value="F:protein tyrosine kinase activity"/>
    <property type="evidence" value="ECO:0007669"/>
    <property type="project" value="TreeGrafter"/>
</dbReference>
<dbReference type="SFLD" id="SFLDG01129">
    <property type="entry name" value="C1.5:_HAD__Beta-PGM__Phosphata"/>
    <property type="match status" value="1"/>
</dbReference>
<dbReference type="AlphaFoldDB" id="A0A1E5GPN2"/>
<dbReference type="OrthoDB" id="9792518at2"/>
<gene>
    <name evidence="1" type="ORF">BCR23_12545</name>
</gene>
<organism evidence="1 2">
    <name type="scientific">Enterococcus quebecensis</name>
    <dbReference type="NCBI Taxonomy" id="903983"/>
    <lineage>
        <taxon>Bacteria</taxon>
        <taxon>Bacillati</taxon>
        <taxon>Bacillota</taxon>
        <taxon>Bacilli</taxon>
        <taxon>Lactobacillales</taxon>
        <taxon>Enterococcaceae</taxon>
        <taxon>Enterococcus</taxon>
    </lineage>
</organism>